<keyword evidence="9" id="KW-0282">Flagellum</keyword>
<evidence type="ECO:0000256" key="6">
    <source>
        <dbReference type="ARBA" id="ARBA00022737"/>
    </source>
</evidence>
<dbReference type="FunFam" id="3.10.490.20:FF:000001">
    <property type="entry name" value="dynein heavy chain 7, axonemal"/>
    <property type="match status" value="1"/>
</dbReference>
<dbReference type="SUPFAM" id="SSF52540">
    <property type="entry name" value="P-loop containing nucleoside triphosphate hydrolases"/>
    <property type="match status" value="4"/>
</dbReference>
<dbReference type="FunFam" id="3.40.50.300:FF:000223">
    <property type="entry name" value="Dynein heavy chain 3, axonemal"/>
    <property type="match status" value="1"/>
</dbReference>
<dbReference type="Gene3D" id="3.40.50.300">
    <property type="entry name" value="P-loop containing nucleotide triphosphate hydrolases"/>
    <property type="match status" value="5"/>
</dbReference>
<dbReference type="Proteomes" id="UP000515145">
    <property type="component" value="Chromosome 5"/>
</dbReference>
<dbReference type="Pfam" id="PF12780">
    <property type="entry name" value="AAA_8"/>
    <property type="match status" value="1"/>
</dbReference>
<evidence type="ECO:0000259" key="24">
    <source>
        <dbReference type="Pfam" id="PF17857"/>
    </source>
</evidence>
<evidence type="ECO:0000313" key="28">
    <source>
        <dbReference type="RefSeq" id="XP_028261009.1"/>
    </source>
</evidence>
<dbReference type="Gene3D" id="6.10.140.1060">
    <property type="match status" value="1"/>
</dbReference>
<dbReference type="Gene3D" id="1.10.8.1220">
    <property type="match status" value="1"/>
</dbReference>
<dbReference type="Pfam" id="PF03028">
    <property type="entry name" value="Dynein_heavy"/>
    <property type="match status" value="1"/>
</dbReference>
<dbReference type="PANTHER" id="PTHR22878">
    <property type="entry name" value="DYNEIN HEAVY CHAIN 6, AXONEMAL-LIKE-RELATED"/>
    <property type="match status" value="1"/>
</dbReference>
<dbReference type="FunFam" id="1.20.1270.280:FF:000001">
    <property type="entry name" value="dynein heavy chain 7, axonemal"/>
    <property type="match status" value="1"/>
</dbReference>
<dbReference type="InterPro" id="IPR043160">
    <property type="entry name" value="Dynein_C_barrel"/>
</dbReference>
<keyword evidence="15" id="KW-0966">Cell projection</keyword>
<comment type="subcellular location">
    <subcellularLocation>
        <location evidence="1">Cell projection</location>
        <location evidence="1">Cilium</location>
        <location evidence="1">Flagellum</location>
    </subcellularLocation>
    <subcellularLocation>
        <location evidence="2">Cytoplasm</location>
        <location evidence="2">Cytoskeleton</location>
        <location evidence="2">Cilium axoneme</location>
    </subcellularLocation>
</comment>
<dbReference type="Gene3D" id="1.20.58.1120">
    <property type="match status" value="1"/>
</dbReference>
<dbReference type="FunFam" id="1.10.8.720:FF:000001">
    <property type="entry name" value="dynein heavy chain 7, axonemal"/>
    <property type="match status" value="1"/>
</dbReference>
<evidence type="ECO:0000256" key="14">
    <source>
        <dbReference type="ARBA" id="ARBA00023212"/>
    </source>
</evidence>
<dbReference type="CTD" id="25981"/>
<organism evidence="27 28">
    <name type="scientific">Parambassis ranga</name>
    <name type="common">Indian glassy fish</name>
    <dbReference type="NCBI Taxonomy" id="210632"/>
    <lineage>
        <taxon>Eukaryota</taxon>
        <taxon>Metazoa</taxon>
        <taxon>Chordata</taxon>
        <taxon>Craniata</taxon>
        <taxon>Vertebrata</taxon>
        <taxon>Euteleostomi</taxon>
        <taxon>Actinopterygii</taxon>
        <taxon>Neopterygii</taxon>
        <taxon>Teleostei</taxon>
        <taxon>Neoteleostei</taxon>
        <taxon>Acanthomorphata</taxon>
        <taxon>Ovalentaria</taxon>
        <taxon>Ambassidae</taxon>
        <taxon>Parambassis</taxon>
    </lineage>
</organism>
<dbReference type="InterPro" id="IPR041466">
    <property type="entry name" value="Dynein_AAA5_ext"/>
</dbReference>
<dbReference type="InterPro" id="IPR013602">
    <property type="entry name" value="Dynein_heavy_linker"/>
</dbReference>
<dbReference type="FunFam" id="1.20.140.100:FF:000004">
    <property type="entry name" value="Dynein axonemal heavy chain 6"/>
    <property type="match status" value="1"/>
</dbReference>
<dbReference type="InterPro" id="IPR041589">
    <property type="entry name" value="DNAH3_AAA_lid_1"/>
</dbReference>
<evidence type="ECO:0000256" key="7">
    <source>
        <dbReference type="ARBA" id="ARBA00022741"/>
    </source>
</evidence>
<dbReference type="Pfam" id="PF12774">
    <property type="entry name" value="AAA_6"/>
    <property type="match status" value="1"/>
</dbReference>
<evidence type="ECO:0000259" key="19">
    <source>
        <dbReference type="Pfam" id="PF12774"/>
    </source>
</evidence>
<evidence type="ECO:0000256" key="15">
    <source>
        <dbReference type="ARBA" id="ARBA00023273"/>
    </source>
</evidence>
<dbReference type="InParanoid" id="A0A6P7IL51"/>
<dbReference type="Pfam" id="PF17857">
    <property type="entry name" value="AAA_lid_1"/>
    <property type="match status" value="1"/>
</dbReference>
<evidence type="ECO:0000256" key="5">
    <source>
        <dbReference type="ARBA" id="ARBA00022701"/>
    </source>
</evidence>
<accession>A0A6P7IL51</accession>
<dbReference type="Gene3D" id="1.20.920.20">
    <property type="match status" value="1"/>
</dbReference>
<dbReference type="InterPro" id="IPR041228">
    <property type="entry name" value="Dynein_C"/>
</dbReference>
<dbReference type="Gene3D" id="1.10.472.130">
    <property type="match status" value="1"/>
</dbReference>
<dbReference type="OrthoDB" id="447173at2759"/>
<gene>
    <name evidence="28" type="primary">dnah1</name>
</gene>
<comment type="similarity">
    <text evidence="3">Belongs to the dynein heavy chain family.</text>
</comment>
<reference evidence="28" key="1">
    <citation type="submission" date="2025-08" db="UniProtKB">
        <authorList>
            <consortium name="RefSeq"/>
        </authorList>
    </citation>
    <scope>IDENTIFICATION</scope>
</reference>
<feature type="domain" description="Dynein heavy chain linker" evidence="18">
    <location>
        <begin position="866"/>
        <end position="1265"/>
    </location>
</feature>
<dbReference type="Pfam" id="PF17852">
    <property type="entry name" value="Dynein_AAA_lid"/>
    <property type="match status" value="1"/>
</dbReference>
<dbReference type="Gene3D" id="1.20.140.100">
    <property type="entry name" value="Dynein heavy chain, N-terminal domain 2"/>
    <property type="match status" value="1"/>
</dbReference>
<sequence length="4103" mass="467599">MKIKNPSDQLGEMDHHVSHTSHQAQTSYFRSGGDSPKVFLPYQTIPGQIPRKLAIERLRREYSKLNVEQLLAEKGINSDLLMPRHNSDDPGAAPNISDLSPFLMLEIFDNEDFDCWTPEGWLALGIEGSPGKPIPGKALLPTVDENPSDDQQSPSLEYCWHLVGVLNYSKEKSQYLVQKVHQNSTGDKENQKQLIFCCLGTHYLQEGRKYWVPRIRLLFLAEDPRVFVERVQFAFNYRAETEALIIYNLHVDCMPTCEGTPSLNTNSFQNIEKLSISAAGPTLETCLGNLLKEVKLEYDRVINRMILDKVVKSDPETFPHIIVPEKNPERVPEKGCVEIPYSTYKENRAAYIFRSMLTKPEVIRAISEVSSECSKVAAMSLFNTDSLKPLQLKEFEVLQTQIHTQMNLFLRDKWITMVSRSIRSNLETVGKGAYYINESCWDIYKLSKLYKLMSVVRYKLSDSLRYLVMNSLLSLTEWLLGACHSLLTCPRDLVWGDNLITSPYMPKRSPLFLVELVLDQTGVHYSTPPEEFETTVGDLFDKSIQATYHIPEPDEFVMRKLFIGDNPWLESVKLWEPEVTELREKVRHALMQAAIPLRAYAVEYEKYLELRNLDIETFLKSYNEEQNSQEFKKEVLKHHKERENIEHSLPSSIVIGPFYVQVEAARQSLIKKKKALADRLLDKLALKLRKEIENACEEYDMIKRKLLEKPSCIEDVTEKRDWMKQIPQQLEAYKEVIGKTLLDYEILEEFHHCLSDEDLNIYWTAIWWPQRIINQMKAVASENTDHVEHFQKIQLAEQNNFEKQLESLQMVVAGFASHADIDRAHEMANEARRTSKQLQECQSLAQKYNSRERLFGADVTNYDHVQKLVKEFQPFKDLWITTSEWLRWNESWLTDPLSYIDPEQLERNVNEAYKIMNNCVKQFKDIPSCQLLANVLCGRIEDFQVHIPLIQGLRNPGMKSRHWEMLSERIQINVMPKANLTFSRCLDLGLQNYVDDIACVAEVAGKEYNLEQALEKMEQEWSTVMFEVLPHKETGTYILKSPDEASQLLDDHIVMIQSMSFSPFKKAFEGPIKTWDHKLRITRDVLEEWLVCQRSWLYLEPIFSSDDINEQLPVEGKRYQQMNDTWRIIMKNAFNNPKVIELCPVARLLDQLKLCNTLLEQVQKGLGEYLETKRGAFPRFYFLSDDELLEILSQTKDPTAVQPHLRKCFENIAQLQFQSDLQITHMYSGEGEEVKLFLPVWPTGNVEDWLREVEKSMKSTLRDNIDCSLKVYPEQPRTEWVLSWPGQVVIAGCQVFWTAEVSEALDQGDLADRFYPQLQKQLGDLVQLVRGQLSKMQRAVLSALIVIEVHAKDVVAKLVEQRVSSTSDFEWISQLRYYWAKDDLYVRAVNAEFLYGYEYLGNSGRLVITPLTDRCYLTLTGALHLKFGGAPAGPAGTGKTETTKDLGKALAIQTVVFNCSDQLDFIAMGKFLKGLASSGAWACFDEFNRIDVEVLSVVAQQITTIQKAQQQRVERFVFEGAEIPLVPSCAVFITMNPGYAGRTELPDNLKALFRPVAMMVPNYALIAEISLYSFGFSDAKTLSKKITTTFKLSSEQLSSQDHYDFGMRAVKTVISAAGNLKRENPSMNEELICLRAIQDVNVPKFLQDDLKLFSGIVSDLFPKIKQEPINYGILEESMRNVCAAKNLKDVDGYIHKCIQLYETTVVRHGLMLVGPSGSGKTKCYEILSSAITALKGQPSVSGDVYEAVQTYVLNPKSITMGQLYGEYDLLTHEWTDGILSSLIRGGAVSMDKEKKWYMFDGPVDAVWIENMNTVLDDNKKLCLSSGEIMKLTDVMTMMFEVQDLAVASPATVSRCGMVYLEPSILGLFSFTECWLRQVPAALKPYTEQLNSLFARFLQDSITFVRTKVKEVISSLDSNLTCSLLKLMDCFFTPFDVKEGGMAPSQKKVERLKELIEPWFFFSLVWSVGATGDAASCQLFSAWLKRRMAEEKVALCFPKEALVYDYRLDDAGISNLEDDNEDENRKVQWVSWMKYANSVVITPETNYSDIIVPTADTIRMSFLMDMLLTNKKPVLCIGPTGTGKTLTMSDKLLKDMPDEYITHFLMFSACTSANQTQDYIDSKLDKRRKGVFGPPIGKHFIFFIDDLNMPMLETYGAQPPIELLRQWMDHRGWYDRKQIGTFRHIVDINFACAMGPPGGGRNPITQRFTRHFNFLSFTEMDDASKKTIFSTILGSWMGPVEAIQPLKESLVDATIRVYSTITSQLLPTPAKSHYTFNLRDLSKVFQGILMAEAGMIEDKLQLLRLWYHESCRVFQDRLVSAEDREWFNMLLKDRIQEFNCCFEEVVPCYPVLFGDFMDPGSDNTKVYTFIEDKEKLVKVMEEYMEDYNKNNTAKMKLVLFMDAIQHVCRISRILRQPLGNALLLGVGGSGRQSLTKLASHMSKYECFQIELSKNYGQAEWREDIKNIMLKAGLQNQQLTFLFVDTQIKSESFLEDINNILNSGDVPNLYATDEQERIFNGMKPVVQDLGQQPTKANLMAAYIKRVRSNIHTVLCMSPIGEVFRARLRQFPSLVTCCTIDWFSDWPEQALQAVASSFLNELAELNANATAMKGLTSMCVRIHQMVARKSEQYLAQLSRHNYITPKSYLELLKIFSDLIGHKKLELCGARQRMKTGLDKLLSTSEDVSKMQQDLEIMRPELEQATRDTEVAMETIKKDTAVAEETRNSVQAEEANAAEKASFAGAIAADAQKDLDEALPALDAALDSLKSLNKNDVTEVRAMQRPPHGVKLVIEAVCIMKGIQPNKVAGEKPGTKVDDYWEPGKGLLKDPGKFLESLFKYDKDNIPDSVILLVQPYIDNKEFQPESIAKVSKACTSICQWVRAMHIYHFVAKAVIPKRKALQEAQKDLEETQRILDDAKEKLAAVEGGIAILQAQYKDSLAKKEDLDSKYQLCEARLVRADKLIGGLADEKVRWKETVQSLDYMVNNIAGDVLLSAGYIAYLGPFTGEYRAAMADEWLHCFKELSVPHTNQPTLINTFGDPVKIRSWQITGLPKDTLSVENGVIAQYSLRWPLFIDPQGQANTWIKNMEQDNGLEVMKLSDRDFLRRLQNAICFGQPALLENVGEELDPSLEPVLLQQTFKHQGNTVLKLGDSTIPYHEDFRMYITTKLPNPHYSPELFTNVTVLNFTLSPSGLEDQLLGQVVAEECPYLEQEKNNLIISNAKMKQELKEIEDEILSRLSSTEGNPVDDEELIQVLEASKIKAAEIKAKVTVAEKTEKDIDATRLLYVPVAVRTQILFFCVSDLSNIDPMYQYSLEWFLRIFMTGIAKSKRADTVDERVININEYFTFSLYSNVCRSLFEKHKLMFAFLLCARIMMNENKIDMAEWRYLLSGGMAVQGLTNPAVSWLSKRAWQDILGLSTLDIFSKLAESFSEHLQGFKRIFDSNQPHREPLPGEWDTKLDSFQKLLVLRCLRADCLIQGLQDFVSAQLGQRFIEPQTSDLSVVFKESSPSTPLIFVLSPGTDPAADLYKFADVMQFSKKMSAISLGQGQGPLAESMMRDAMEKGQWVFFQNCHLAPSWMPSLERLIENISPAKVHKDFRLWLTSLPSSQFPVLILQNGSKMTIEPPRGIKANLQKTYLRLTNDFISSSTKVAHFKSLLLSLCLFHGIALERRKFGPLGFNIPYEFTDGDLNICISQLKMFLDEYQDTPYKVLTYTAGEINYGGRVTDDWDRRCLLSVLEDFYCPAVLIDDHVYSPSGVYRQIDTNLDVQGYLAYIHGLPINDTPEIFGLHDNANISFAQNETFALLEAVVRLQPRAASTKGKSLEEIVEEIAGDITEKIPKPYNVEEVTEKYPVLYEESMNTVLIQEAIRYNKLLMVISRSLSDIVKALKGLIVMSSELELMARSLFNNMVPDMWKAKAYPSLKPLGSWVSDLLQRIKFLNRWISDGIPPVFWISGFFFPQAFLTGTLQNYARRTGISIDTIGFDFEVMVKSVAEITEMPTAGCYIHGLFLEGARWDSNTGQLTESRPKELYTKMAVIWLIPKTNRKPPATGVYVCPIYKTLTRAGTLSTTGHSTNFVIAVELPTDRSERYWIKQGVALICALDY</sequence>
<dbReference type="InterPro" id="IPR043157">
    <property type="entry name" value="Dynein_AAA1S"/>
</dbReference>
<evidence type="ECO:0000313" key="27">
    <source>
        <dbReference type="Proteomes" id="UP000515145"/>
    </source>
</evidence>
<keyword evidence="6" id="KW-0677">Repeat</keyword>
<evidence type="ECO:0000256" key="8">
    <source>
        <dbReference type="ARBA" id="ARBA00022840"/>
    </source>
</evidence>
<evidence type="ECO:0000259" key="23">
    <source>
        <dbReference type="Pfam" id="PF17852"/>
    </source>
</evidence>
<proteinExistence type="inferred from homology"/>
<dbReference type="InterPro" id="IPR041658">
    <property type="entry name" value="AAA_lid_11"/>
</dbReference>
<dbReference type="GO" id="GO:0005524">
    <property type="term" value="F:ATP binding"/>
    <property type="evidence" value="ECO:0007669"/>
    <property type="project" value="UniProtKB-KW"/>
</dbReference>
<dbReference type="FunFam" id="3.40.50.300:FF:002141">
    <property type="entry name" value="Dynein heavy chain"/>
    <property type="match status" value="1"/>
</dbReference>
<dbReference type="FunFam" id="1.20.920.30:FF:000005">
    <property type="entry name" value="Dynein, axonemal, heavy chain 2"/>
    <property type="match status" value="1"/>
</dbReference>
<dbReference type="InterPro" id="IPR024743">
    <property type="entry name" value="Dynein_HC_stalk"/>
</dbReference>
<dbReference type="GeneID" id="114435509"/>
<keyword evidence="13" id="KW-0505">Motor protein</keyword>
<evidence type="ECO:0000256" key="4">
    <source>
        <dbReference type="ARBA" id="ARBA00022490"/>
    </source>
</evidence>
<name>A0A6P7IL51_9TELE</name>
<keyword evidence="10" id="KW-0243">Dynein</keyword>
<dbReference type="Gene3D" id="3.20.180.20">
    <property type="entry name" value="Dynein heavy chain, N-terminal domain 2"/>
    <property type="match status" value="1"/>
</dbReference>
<evidence type="ECO:0000256" key="10">
    <source>
        <dbReference type="ARBA" id="ARBA00023017"/>
    </source>
</evidence>
<evidence type="ECO:0000256" key="9">
    <source>
        <dbReference type="ARBA" id="ARBA00022846"/>
    </source>
</evidence>
<dbReference type="InterPro" id="IPR004273">
    <property type="entry name" value="Dynein_heavy_D6_P-loop"/>
</dbReference>
<keyword evidence="4" id="KW-0963">Cytoplasm</keyword>
<dbReference type="InterPro" id="IPR024317">
    <property type="entry name" value="Dynein_heavy_chain_D4_dom"/>
</dbReference>
<evidence type="ECO:0000256" key="2">
    <source>
        <dbReference type="ARBA" id="ARBA00004430"/>
    </source>
</evidence>
<dbReference type="GO" id="GO:0003341">
    <property type="term" value="P:cilium movement"/>
    <property type="evidence" value="ECO:0007669"/>
    <property type="project" value="UniProtKB-ARBA"/>
</dbReference>
<feature type="domain" description="Dynein heavy chain hydrolytic ATP-binding dynein motor region" evidence="19">
    <location>
        <begin position="1395"/>
        <end position="1721"/>
    </location>
</feature>
<dbReference type="InterPro" id="IPR035706">
    <property type="entry name" value="AAA_9"/>
</dbReference>
<keyword evidence="14" id="KW-0206">Cytoskeleton</keyword>
<evidence type="ECO:0000256" key="11">
    <source>
        <dbReference type="ARBA" id="ARBA00023054"/>
    </source>
</evidence>
<keyword evidence="11 16" id="KW-0175">Coiled coil</keyword>
<dbReference type="Gene3D" id="1.10.8.720">
    <property type="entry name" value="Region D6 of dynein motor"/>
    <property type="match status" value="1"/>
</dbReference>
<dbReference type="InterPro" id="IPR042222">
    <property type="entry name" value="Dynein_2_N"/>
</dbReference>
<dbReference type="InterPro" id="IPR042219">
    <property type="entry name" value="AAA_lid_11_sf"/>
</dbReference>
<dbReference type="RefSeq" id="XP_028261009.1">
    <property type="nucleotide sequence ID" value="XM_028405208.1"/>
</dbReference>
<feature type="domain" description="Dynein heavy chain AAA 5 extension" evidence="23">
    <location>
        <begin position="1889"/>
        <end position="2010"/>
    </location>
</feature>
<evidence type="ECO:0000259" key="21">
    <source>
        <dbReference type="Pfam" id="PF12780"/>
    </source>
</evidence>
<feature type="domain" description="Dynein heavy chain region D6 P-loop" evidence="17">
    <location>
        <begin position="3507"/>
        <end position="3620"/>
    </location>
</feature>
<dbReference type="Gene3D" id="3.10.490.20">
    <property type="match status" value="1"/>
</dbReference>
<dbReference type="GO" id="GO:0008569">
    <property type="term" value="F:minus-end-directed microtubule motor activity"/>
    <property type="evidence" value="ECO:0007669"/>
    <property type="project" value="InterPro"/>
</dbReference>
<dbReference type="GO" id="GO:0030286">
    <property type="term" value="C:dynein complex"/>
    <property type="evidence" value="ECO:0007669"/>
    <property type="project" value="UniProtKB-KW"/>
</dbReference>
<dbReference type="Gene3D" id="1.20.920.30">
    <property type="match status" value="1"/>
</dbReference>
<dbReference type="FunFam" id="3.40.50.300:FF:001328">
    <property type="entry name" value="Dynein heavy chain 6, axonemal"/>
    <property type="match status" value="1"/>
</dbReference>
<protein>
    <submittedName>
        <fullName evidence="28">Dynein heavy chain 1, axonemal</fullName>
    </submittedName>
</protein>
<evidence type="ECO:0000256" key="1">
    <source>
        <dbReference type="ARBA" id="ARBA00004230"/>
    </source>
</evidence>
<evidence type="ECO:0000259" key="26">
    <source>
        <dbReference type="Pfam" id="PF18199"/>
    </source>
</evidence>
<feature type="domain" description="Dynein heavy chain ATP-binding dynein motor region" evidence="22">
    <location>
        <begin position="3042"/>
        <end position="3263"/>
    </location>
</feature>
<dbReference type="FunFam" id="1.10.8.1220:FF:000001">
    <property type="entry name" value="Dynein axonemal heavy chain 5"/>
    <property type="match status" value="1"/>
</dbReference>
<dbReference type="FunFam" id="3.20.180.20:FF:000003">
    <property type="entry name" value="Dynein heavy chain 12, axonemal"/>
    <property type="match status" value="1"/>
</dbReference>
<dbReference type="FunFam" id="1.10.8.710:FF:000004">
    <property type="entry name" value="Dynein axonemal heavy chain 6"/>
    <property type="match status" value="1"/>
</dbReference>
<dbReference type="Gene3D" id="1.10.287.2620">
    <property type="match status" value="1"/>
</dbReference>
<keyword evidence="8" id="KW-0067">ATP-binding</keyword>
<feature type="coiled-coil region" evidence="16">
    <location>
        <begin position="2898"/>
        <end position="2946"/>
    </location>
</feature>
<dbReference type="FunFam" id="1.20.58.1120:FF:000005">
    <property type="entry name" value="Dynein, axonemal, heavy chain 12"/>
    <property type="match status" value="1"/>
</dbReference>
<dbReference type="Pfam" id="PF18198">
    <property type="entry name" value="AAA_lid_11"/>
    <property type="match status" value="1"/>
</dbReference>
<keyword evidence="27" id="KW-1185">Reference proteome</keyword>
<evidence type="ECO:0000256" key="13">
    <source>
        <dbReference type="ARBA" id="ARBA00023175"/>
    </source>
</evidence>
<feature type="domain" description="Dynein heavy chain AAA lid" evidence="25">
    <location>
        <begin position="3652"/>
        <end position="3791"/>
    </location>
</feature>
<evidence type="ECO:0000259" key="20">
    <source>
        <dbReference type="Pfam" id="PF12777"/>
    </source>
</evidence>
<dbReference type="Pfam" id="PF12781">
    <property type="entry name" value="AAA_9"/>
    <property type="match status" value="1"/>
</dbReference>
<dbReference type="GO" id="GO:0051959">
    <property type="term" value="F:dynein light intermediate chain binding"/>
    <property type="evidence" value="ECO:0007669"/>
    <property type="project" value="InterPro"/>
</dbReference>
<evidence type="ECO:0000256" key="12">
    <source>
        <dbReference type="ARBA" id="ARBA00023069"/>
    </source>
</evidence>
<dbReference type="Gene3D" id="1.10.8.710">
    <property type="match status" value="1"/>
</dbReference>
<keyword evidence="12" id="KW-0969">Cilium</keyword>
<evidence type="ECO:0000259" key="18">
    <source>
        <dbReference type="Pfam" id="PF08393"/>
    </source>
</evidence>
<evidence type="ECO:0000256" key="16">
    <source>
        <dbReference type="SAM" id="Coils"/>
    </source>
</evidence>
<dbReference type="FunFam" id="1.10.287.2620:FF:000001">
    <property type="entry name" value="Cytoplasmic dynein heavy chain 1"/>
    <property type="match status" value="1"/>
</dbReference>
<keyword evidence="5" id="KW-0493">Microtubule</keyword>
<evidence type="ECO:0000256" key="3">
    <source>
        <dbReference type="ARBA" id="ARBA00008887"/>
    </source>
</evidence>
<feature type="domain" description="Dynein heavy chain AAA module D4" evidence="21">
    <location>
        <begin position="2394"/>
        <end position="2655"/>
    </location>
</feature>
<dbReference type="InterPro" id="IPR035699">
    <property type="entry name" value="AAA_6"/>
</dbReference>
<dbReference type="FunFam" id="3.40.50.300:FF:000044">
    <property type="entry name" value="Dynein heavy chain 5, axonemal"/>
    <property type="match status" value="1"/>
</dbReference>
<evidence type="ECO:0000259" key="22">
    <source>
        <dbReference type="Pfam" id="PF12781"/>
    </source>
</evidence>
<feature type="domain" description="Dynein heavy chain C-terminal" evidence="26">
    <location>
        <begin position="3797"/>
        <end position="4099"/>
    </location>
</feature>
<dbReference type="GO" id="GO:0031514">
    <property type="term" value="C:motile cilium"/>
    <property type="evidence" value="ECO:0007669"/>
    <property type="project" value="UniProtKB-SubCell"/>
</dbReference>
<dbReference type="Pfam" id="PF18199">
    <property type="entry name" value="Dynein_C"/>
    <property type="match status" value="1"/>
</dbReference>
<dbReference type="Pfam" id="PF12777">
    <property type="entry name" value="MT"/>
    <property type="match status" value="1"/>
</dbReference>
<evidence type="ECO:0000259" key="17">
    <source>
        <dbReference type="Pfam" id="PF03028"/>
    </source>
</evidence>
<evidence type="ECO:0000259" key="25">
    <source>
        <dbReference type="Pfam" id="PF18198"/>
    </source>
</evidence>
<dbReference type="GO" id="GO:0045505">
    <property type="term" value="F:dynein intermediate chain binding"/>
    <property type="evidence" value="ECO:0007669"/>
    <property type="project" value="InterPro"/>
</dbReference>
<dbReference type="FunFam" id="1.10.472.130:FF:000006">
    <property type="entry name" value="Dynein axonemal heavy chain 1"/>
    <property type="match status" value="1"/>
</dbReference>
<dbReference type="PANTHER" id="PTHR22878:SF73">
    <property type="entry name" value="DYNEIN AXONEMAL HEAVY CHAIN 1"/>
    <property type="match status" value="1"/>
</dbReference>
<dbReference type="Gene3D" id="1.20.1270.280">
    <property type="match status" value="1"/>
</dbReference>
<dbReference type="InterPro" id="IPR026983">
    <property type="entry name" value="DHC"/>
</dbReference>
<dbReference type="FunFam" id="1.20.920.20:FF:000006">
    <property type="entry name" value="Dynein, axonemal, heavy chain 6"/>
    <property type="match status" value="1"/>
</dbReference>
<dbReference type="FunFam" id="3.40.50.300:FF:000362">
    <property type="entry name" value="Dynein, axonemal, heavy chain 6"/>
    <property type="match status" value="1"/>
</dbReference>
<dbReference type="Pfam" id="PF12775">
    <property type="entry name" value="AAA_7"/>
    <property type="match status" value="1"/>
</dbReference>
<dbReference type="Pfam" id="PF08393">
    <property type="entry name" value="DHC_N2"/>
    <property type="match status" value="1"/>
</dbReference>
<dbReference type="InterPro" id="IPR042228">
    <property type="entry name" value="Dynein_linker_3"/>
</dbReference>
<dbReference type="InterPro" id="IPR027417">
    <property type="entry name" value="P-loop_NTPase"/>
</dbReference>
<feature type="domain" description="Dynein heavy chain coiled coil stalk" evidence="20">
    <location>
        <begin position="2669"/>
        <end position="3013"/>
    </location>
</feature>
<dbReference type="GO" id="GO:0005874">
    <property type="term" value="C:microtubule"/>
    <property type="evidence" value="ECO:0007669"/>
    <property type="project" value="UniProtKB-KW"/>
</dbReference>
<feature type="domain" description="Dynein heavy chain 3 AAA+ lid" evidence="24">
    <location>
        <begin position="2249"/>
        <end position="2334"/>
    </location>
</feature>
<dbReference type="GO" id="GO:0005930">
    <property type="term" value="C:axoneme"/>
    <property type="evidence" value="ECO:0007669"/>
    <property type="project" value="UniProtKB-SubCell"/>
</dbReference>
<keyword evidence="7" id="KW-0547">Nucleotide-binding</keyword>